<dbReference type="AlphaFoldDB" id="A0A5E4MWA0"/>
<dbReference type="OrthoDB" id="20772at2759"/>
<accession>A0A5E4MWA0</accession>
<dbReference type="SUPFAM" id="SSF47095">
    <property type="entry name" value="HMG-box"/>
    <property type="match status" value="1"/>
</dbReference>
<dbReference type="Pfam" id="PF10263">
    <property type="entry name" value="SprT-like"/>
    <property type="match status" value="1"/>
</dbReference>
<keyword evidence="3" id="KW-1185">Reference proteome</keyword>
<evidence type="ECO:0000313" key="2">
    <source>
        <dbReference type="EMBL" id="VVC35819.1"/>
    </source>
</evidence>
<dbReference type="GO" id="GO:0005634">
    <property type="term" value="C:nucleus"/>
    <property type="evidence" value="ECO:0007669"/>
    <property type="project" value="UniProtKB-ARBA"/>
</dbReference>
<sequence length="679" mass="78818">MSDKENDNFNDYSFKLMNSYKQKSKKKKDPKKTFNFNDLILDEIDLTNEPYINTKMNETIKYKFNHVKNSDQENDNLSDSSLKFMNVRKRKSKRKKTYNNNMILDEIDLTKESNNELNGLKLKNKKTNKDGLTDCNVKSYFNESVKSTTHLLPNISYKSKDQNDNTKFKIVKNLNSEDYLHNTNKGFSNLEYNDLNPENLKDKSFFQNSFITPKKNDIQTNDLVESAKLLDRFYGNEWRDIDGVISTKKTTKHHQPIDNVDIYGNEHILNNTNNSEIENSFSCGIFTKTRNYIKKKGDIQNEVNDTSKILENFSLSENNDNQLNSIAVLDHQINLKTSLHNTNPHNNIKNISKSSRKTSRKYGNIKTDICLNHQSNMPIKSNLEAKLSFLSSLSTFTGSMNCNPEAEKYKFKFKKNKDDLVSVLFKLFNEEVFNNKLPADMNFKWNARLRTTAGACFNRRSVKINEKLECERVSRIELSSKIIDTAERLRDTLIHELCHAACWIFNGIAEGHGPSWKSWANKAMEIFPELPIIKRCHSYEVQTKFTYKCKKCGYSFGRHSKSLNLEKKRCGHCYGEFELIVNKINYNSVSNNNLPVVYTDPVNELYNLNDVPQKSNPSRKPSKFALFVKENYSRVKRENPLSKHGEIMKLLGEKFATSKTLTSDEIFDKLLDNELQLIT</sequence>
<proteinExistence type="predicted"/>
<protein>
    <submittedName>
        <fullName evidence="2">SprT-like,High mobility group box domain</fullName>
    </submittedName>
</protein>
<evidence type="ECO:0000313" key="3">
    <source>
        <dbReference type="Proteomes" id="UP000325440"/>
    </source>
</evidence>
<dbReference type="EMBL" id="CABPRJ010001428">
    <property type="protein sequence ID" value="VVC35819.1"/>
    <property type="molecule type" value="Genomic_DNA"/>
</dbReference>
<evidence type="ECO:0000259" key="1">
    <source>
        <dbReference type="SMART" id="SM00731"/>
    </source>
</evidence>
<dbReference type="PANTHER" id="PTHR23099:SF0">
    <property type="entry name" value="GERM CELL NUCLEAR ACIDIC PROTEIN"/>
    <property type="match status" value="1"/>
</dbReference>
<gene>
    <name evidence="2" type="ORF">CINCED_3A004130</name>
</gene>
<dbReference type="CDD" id="cd00084">
    <property type="entry name" value="HMG-box_SF"/>
    <property type="match status" value="1"/>
</dbReference>
<dbReference type="GO" id="GO:0006974">
    <property type="term" value="P:DNA damage response"/>
    <property type="evidence" value="ECO:0007669"/>
    <property type="project" value="UniProtKB-ARBA"/>
</dbReference>
<dbReference type="SMART" id="SM00731">
    <property type="entry name" value="SprT"/>
    <property type="match status" value="1"/>
</dbReference>
<dbReference type="InterPro" id="IPR006640">
    <property type="entry name" value="SprT-like_domain"/>
</dbReference>
<name>A0A5E4MWA0_9HEMI</name>
<reference evidence="2 3" key="1">
    <citation type="submission" date="2019-08" db="EMBL/GenBank/DDBJ databases">
        <authorList>
            <person name="Alioto T."/>
            <person name="Alioto T."/>
            <person name="Gomez Garrido J."/>
        </authorList>
    </citation>
    <scope>NUCLEOTIDE SEQUENCE [LARGE SCALE GENOMIC DNA]</scope>
</reference>
<organism evidence="2 3">
    <name type="scientific">Cinara cedri</name>
    <dbReference type="NCBI Taxonomy" id="506608"/>
    <lineage>
        <taxon>Eukaryota</taxon>
        <taxon>Metazoa</taxon>
        <taxon>Ecdysozoa</taxon>
        <taxon>Arthropoda</taxon>
        <taxon>Hexapoda</taxon>
        <taxon>Insecta</taxon>
        <taxon>Pterygota</taxon>
        <taxon>Neoptera</taxon>
        <taxon>Paraneoptera</taxon>
        <taxon>Hemiptera</taxon>
        <taxon>Sternorrhyncha</taxon>
        <taxon>Aphidomorpha</taxon>
        <taxon>Aphidoidea</taxon>
        <taxon>Aphididae</taxon>
        <taxon>Lachninae</taxon>
        <taxon>Cinara</taxon>
    </lineage>
</organism>
<dbReference type="PANTHER" id="PTHR23099">
    <property type="entry name" value="TRANSCRIPTIONAL REGULATOR"/>
    <property type="match status" value="1"/>
</dbReference>
<dbReference type="Gene3D" id="1.10.30.10">
    <property type="entry name" value="High mobility group box domain"/>
    <property type="match status" value="1"/>
</dbReference>
<dbReference type="InterPro" id="IPR036910">
    <property type="entry name" value="HMG_box_dom_sf"/>
</dbReference>
<dbReference type="Proteomes" id="UP000325440">
    <property type="component" value="Unassembled WGS sequence"/>
</dbReference>
<feature type="domain" description="SprT-like" evidence="1">
    <location>
        <begin position="418"/>
        <end position="580"/>
    </location>
</feature>